<accession>A0ABW2QXK8</accession>
<protein>
    <submittedName>
        <fullName evidence="1">DUF4197 domain-containing protein</fullName>
    </submittedName>
</protein>
<organism evidence="1 2">
    <name type="scientific">Iodobacter arcticus</name>
    <dbReference type="NCBI Taxonomy" id="590593"/>
    <lineage>
        <taxon>Bacteria</taxon>
        <taxon>Pseudomonadati</taxon>
        <taxon>Pseudomonadota</taxon>
        <taxon>Betaproteobacteria</taxon>
        <taxon>Neisseriales</taxon>
        <taxon>Chitinibacteraceae</taxon>
        <taxon>Iodobacter</taxon>
    </lineage>
</organism>
<comment type="caution">
    <text evidence="1">The sequence shown here is derived from an EMBL/GenBank/DDBJ whole genome shotgun (WGS) entry which is preliminary data.</text>
</comment>
<dbReference type="InterPro" id="IPR025245">
    <property type="entry name" value="DUF4197"/>
</dbReference>
<dbReference type="Pfam" id="PF13852">
    <property type="entry name" value="DUF4197"/>
    <property type="match status" value="1"/>
</dbReference>
<sequence>MKVNLRRSILLGLLSLLALPVLAGGFDLLSERDASGGLKEALMQGVSNATLQLSKSDGFLANEKVRIPLPDTMRQAEPILRTLGFGPSIDDLQISMNRAAEAAVPRAKQLLINAVKKMSVQDAKNILLGADDAATQYFKSVSQTQLSEQFLPVVRQTTSKLQLAQQYNTLAAKVSGLGLLKAEDATVEQYVTRKALDGLYLVIADEERAIRQDPLAAVGKLAKKTFGLLTVGQ</sequence>
<reference evidence="2" key="1">
    <citation type="journal article" date="2019" name="Int. J. Syst. Evol. Microbiol.">
        <title>The Global Catalogue of Microorganisms (GCM) 10K type strain sequencing project: providing services to taxonomists for standard genome sequencing and annotation.</title>
        <authorList>
            <consortium name="The Broad Institute Genomics Platform"/>
            <consortium name="The Broad Institute Genome Sequencing Center for Infectious Disease"/>
            <person name="Wu L."/>
            <person name="Ma J."/>
        </authorList>
    </citation>
    <scope>NUCLEOTIDE SEQUENCE [LARGE SCALE GENOMIC DNA]</scope>
    <source>
        <strain evidence="2">CCUG 62945</strain>
    </source>
</reference>
<name>A0ABW2QXK8_9NEIS</name>
<dbReference type="Proteomes" id="UP001596473">
    <property type="component" value="Unassembled WGS sequence"/>
</dbReference>
<dbReference type="EMBL" id="JBHTBQ010000019">
    <property type="protein sequence ID" value="MFC7420452.1"/>
    <property type="molecule type" value="Genomic_DNA"/>
</dbReference>
<proteinExistence type="predicted"/>
<evidence type="ECO:0000313" key="2">
    <source>
        <dbReference type="Proteomes" id="UP001596473"/>
    </source>
</evidence>
<dbReference type="RefSeq" id="WP_380188072.1">
    <property type="nucleotide sequence ID" value="NZ_JBHTBQ010000019.1"/>
</dbReference>
<evidence type="ECO:0000313" key="1">
    <source>
        <dbReference type="EMBL" id="MFC7420452.1"/>
    </source>
</evidence>
<keyword evidence="2" id="KW-1185">Reference proteome</keyword>
<gene>
    <name evidence="1" type="ORF">ACFQNF_11280</name>
</gene>